<evidence type="ECO:0000313" key="2">
    <source>
        <dbReference type="EMBL" id="JAA83575.1"/>
    </source>
</evidence>
<sequence length="130" mass="14278">NFQKNQDTNLDAVNAANAANHNIAPCEPSSQLSARDIQAQDNLNEVKNLSDKEIVKEHLPNLALGKRFHIENLTPQWSIESQMSQDSSDGPLTQSEGTYRSENQSRNSSKGSPGPNTDTSNFNYSLSGFN</sequence>
<evidence type="ECO:0000256" key="1">
    <source>
        <dbReference type="SAM" id="MobiDB-lite"/>
    </source>
</evidence>
<feature type="non-terminal residue" evidence="2">
    <location>
        <position position="1"/>
    </location>
</feature>
<name>S4P9N4_9NEOP</name>
<feature type="non-terminal residue" evidence="2">
    <location>
        <position position="130"/>
    </location>
</feature>
<accession>S4P9N4</accession>
<reference evidence="2" key="1">
    <citation type="journal article" date="2013" name="BMC Genomics">
        <title>Unscrambling butterfly oogenesis.</title>
        <authorList>
            <person name="Carter J.M."/>
            <person name="Baker S.C."/>
            <person name="Pink R."/>
            <person name="Carter D.R."/>
            <person name="Collins A."/>
            <person name="Tomlin J."/>
            <person name="Gibbs M."/>
            <person name="Breuker C.J."/>
        </authorList>
    </citation>
    <scope>NUCLEOTIDE SEQUENCE</scope>
    <source>
        <tissue evidence="2">Ovary</tissue>
    </source>
</reference>
<feature type="region of interest" description="Disordered" evidence="1">
    <location>
        <begin position="79"/>
        <end position="130"/>
    </location>
</feature>
<organism evidence="2">
    <name type="scientific">Pararge aegeria</name>
    <name type="common">speckled wood butterfly</name>
    <dbReference type="NCBI Taxonomy" id="116150"/>
    <lineage>
        <taxon>Eukaryota</taxon>
        <taxon>Metazoa</taxon>
        <taxon>Ecdysozoa</taxon>
        <taxon>Arthropoda</taxon>
        <taxon>Hexapoda</taxon>
        <taxon>Insecta</taxon>
        <taxon>Pterygota</taxon>
        <taxon>Neoptera</taxon>
        <taxon>Endopterygota</taxon>
        <taxon>Lepidoptera</taxon>
        <taxon>Glossata</taxon>
        <taxon>Ditrysia</taxon>
        <taxon>Papilionoidea</taxon>
        <taxon>Nymphalidae</taxon>
        <taxon>Satyrinae</taxon>
        <taxon>Satyrini</taxon>
        <taxon>Parargina</taxon>
        <taxon>Pararge</taxon>
    </lineage>
</organism>
<proteinExistence type="predicted"/>
<dbReference type="AlphaFoldDB" id="S4P9N4"/>
<protein>
    <submittedName>
        <fullName evidence="2">Uncharacterized protein</fullName>
    </submittedName>
</protein>
<dbReference type="EMBL" id="GAIX01008985">
    <property type="protein sequence ID" value="JAA83575.1"/>
    <property type="molecule type" value="Transcribed_RNA"/>
</dbReference>
<reference evidence="2" key="2">
    <citation type="submission" date="2013-05" db="EMBL/GenBank/DDBJ databases">
        <authorList>
            <person name="Carter J.-M."/>
            <person name="Baker S.C."/>
            <person name="Pink R."/>
            <person name="Carter D.R.F."/>
            <person name="Collins A."/>
            <person name="Tomlin J."/>
            <person name="Gibbs M."/>
            <person name="Breuker C.J."/>
        </authorList>
    </citation>
    <scope>NUCLEOTIDE SEQUENCE</scope>
    <source>
        <tissue evidence="2">Ovary</tissue>
    </source>
</reference>